<accession>A0ABD5YA04</accession>
<dbReference type="AlphaFoldDB" id="A0ABD5YA04"/>
<keyword evidence="2" id="KW-1185">Reference proteome</keyword>
<dbReference type="RefSeq" id="WP_267662721.1">
    <property type="nucleotide sequence ID" value="NZ_JAODIX010000008.1"/>
</dbReference>
<sequence length="86" mass="9244">MRAALLLAVGLVGVVQTLAPRPIVRAWTRIAYRDAADVEPREWTYVAARTEGAVLAVVSLGGLYRAATAEPDAEEPPRALDDRTGE</sequence>
<evidence type="ECO:0000313" key="1">
    <source>
        <dbReference type="EMBL" id="MFC7185737.1"/>
    </source>
</evidence>
<comment type="caution">
    <text evidence="1">The sequence shown here is derived from an EMBL/GenBank/DDBJ whole genome shotgun (WGS) entry which is preliminary data.</text>
</comment>
<gene>
    <name evidence="1" type="ORF">ACFQMK_02275</name>
</gene>
<name>A0ABD5YA04_9EURY</name>
<protein>
    <submittedName>
        <fullName evidence="1">Uncharacterized protein</fullName>
    </submittedName>
</protein>
<proteinExistence type="predicted"/>
<dbReference type="EMBL" id="JBHSZZ010000008">
    <property type="protein sequence ID" value="MFC7185737.1"/>
    <property type="molecule type" value="Genomic_DNA"/>
</dbReference>
<organism evidence="1 2">
    <name type="scientific">Halorubrum yunnanense</name>
    <dbReference type="NCBI Taxonomy" id="1526162"/>
    <lineage>
        <taxon>Archaea</taxon>
        <taxon>Methanobacteriati</taxon>
        <taxon>Methanobacteriota</taxon>
        <taxon>Stenosarchaea group</taxon>
        <taxon>Halobacteria</taxon>
        <taxon>Halobacteriales</taxon>
        <taxon>Haloferacaceae</taxon>
        <taxon>Halorubrum</taxon>
    </lineage>
</organism>
<reference evidence="1 2" key="1">
    <citation type="journal article" date="2019" name="Int. J. Syst. Evol. Microbiol.">
        <title>The Global Catalogue of Microorganisms (GCM) 10K type strain sequencing project: providing services to taxonomists for standard genome sequencing and annotation.</title>
        <authorList>
            <consortium name="The Broad Institute Genomics Platform"/>
            <consortium name="The Broad Institute Genome Sequencing Center for Infectious Disease"/>
            <person name="Wu L."/>
            <person name="Ma J."/>
        </authorList>
    </citation>
    <scope>NUCLEOTIDE SEQUENCE [LARGE SCALE GENOMIC DNA]</scope>
    <source>
        <strain evidence="1 2">Q85</strain>
    </source>
</reference>
<dbReference type="Proteomes" id="UP001596390">
    <property type="component" value="Unassembled WGS sequence"/>
</dbReference>
<evidence type="ECO:0000313" key="2">
    <source>
        <dbReference type="Proteomes" id="UP001596390"/>
    </source>
</evidence>